<dbReference type="HOGENOM" id="CLU_079230_0_0_1"/>
<dbReference type="Proteomes" id="UP000019132">
    <property type="component" value="Unassembled WGS sequence"/>
</dbReference>
<reference evidence="4" key="1">
    <citation type="journal article" date="2010" name="Genome Biol.">
        <title>Genome sequence of the necrotrophic plant pathogen Pythium ultimum reveals original pathogenicity mechanisms and effector repertoire.</title>
        <authorList>
            <person name="Levesque C.A."/>
            <person name="Brouwer H."/>
            <person name="Cano L."/>
            <person name="Hamilton J.P."/>
            <person name="Holt C."/>
            <person name="Huitema E."/>
            <person name="Raffaele S."/>
            <person name="Robideau G.P."/>
            <person name="Thines M."/>
            <person name="Win J."/>
            <person name="Zerillo M.M."/>
            <person name="Beakes G.W."/>
            <person name="Boore J.L."/>
            <person name="Busam D."/>
            <person name="Dumas B."/>
            <person name="Ferriera S."/>
            <person name="Fuerstenberg S.I."/>
            <person name="Gachon C.M."/>
            <person name="Gaulin E."/>
            <person name="Govers F."/>
            <person name="Grenville-Briggs L."/>
            <person name="Horner N."/>
            <person name="Hostetler J."/>
            <person name="Jiang R.H."/>
            <person name="Johnson J."/>
            <person name="Krajaejun T."/>
            <person name="Lin H."/>
            <person name="Meijer H.J."/>
            <person name="Moore B."/>
            <person name="Morris P."/>
            <person name="Phuntmart V."/>
            <person name="Puiu D."/>
            <person name="Shetty J."/>
            <person name="Stajich J.E."/>
            <person name="Tripathy S."/>
            <person name="Wawra S."/>
            <person name="van West P."/>
            <person name="Whitty B.R."/>
            <person name="Coutinho P.M."/>
            <person name="Henrissat B."/>
            <person name="Martin F."/>
            <person name="Thomas P.D."/>
            <person name="Tyler B.M."/>
            <person name="De Vries R.P."/>
            <person name="Kamoun S."/>
            <person name="Yandell M."/>
            <person name="Tisserat N."/>
            <person name="Buell C.R."/>
        </authorList>
    </citation>
    <scope>NUCLEOTIDE SEQUENCE</scope>
    <source>
        <strain evidence="4">DAOM:BR144</strain>
    </source>
</reference>
<evidence type="ECO:0000256" key="1">
    <source>
        <dbReference type="SAM" id="MobiDB-lite"/>
    </source>
</evidence>
<proteinExistence type="predicted"/>
<dbReference type="OMA" id="QKEERPW"/>
<dbReference type="VEuPathDB" id="FungiDB:PYU1_G002155"/>
<evidence type="ECO:0000313" key="4">
    <source>
        <dbReference type="Proteomes" id="UP000019132"/>
    </source>
</evidence>
<feature type="compositionally biased region" description="Low complexity" evidence="1">
    <location>
        <begin position="247"/>
        <end position="266"/>
    </location>
</feature>
<feature type="transmembrane region" description="Helical" evidence="2">
    <location>
        <begin position="135"/>
        <end position="154"/>
    </location>
</feature>
<evidence type="ECO:0000256" key="2">
    <source>
        <dbReference type="SAM" id="Phobius"/>
    </source>
</evidence>
<accession>K3WB16</accession>
<organism evidence="3 4">
    <name type="scientific">Globisporangium ultimum (strain ATCC 200006 / CBS 805.95 / DAOM BR144)</name>
    <name type="common">Pythium ultimum</name>
    <dbReference type="NCBI Taxonomy" id="431595"/>
    <lineage>
        <taxon>Eukaryota</taxon>
        <taxon>Sar</taxon>
        <taxon>Stramenopiles</taxon>
        <taxon>Oomycota</taxon>
        <taxon>Peronosporomycetes</taxon>
        <taxon>Pythiales</taxon>
        <taxon>Pythiaceae</taxon>
        <taxon>Globisporangium</taxon>
    </lineage>
</organism>
<reference evidence="3" key="3">
    <citation type="submission" date="2015-02" db="UniProtKB">
        <authorList>
            <consortium name="EnsemblProtists"/>
        </authorList>
    </citation>
    <scope>IDENTIFICATION</scope>
    <source>
        <strain evidence="3">DAOM BR144</strain>
    </source>
</reference>
<reference evidence="4" key="2">
    <citation type="submission" date="2010-04" db="EMBL/GenBank/DDBJ databases">
        <authorList>
            <person name="Buell R."/>
            <person name="Hamilton J."/>
            <person name="Hostetler J."/>
        </authorList>
    </citation>
    <scope>NUCLEOTIDE SEQUENCE [LARGE SCALE GENOMIC DNA]</scope>
    <source>
        <strain evidence="4">DAOM:BR144</strain>
    </source>
</reference>
<keyword evidence="2" id="KW-0812">Transmembrane</keyword>
<keyword evidence="2" id="KW-1133">Transmembrane helix</keyword>
<dbReference type="EMBL" id="GL376634">
    <property type="status" value="NOT_ANNOTATED_CDS"/>
    <property type="molecule type" value="Genomic_DNA"/>
</dbReference>
<sequence>MNVDAHPLLQWDLQVVAWFVQKKAECPWVAKCVHATTSRYRTQDMSLVLWLIFIVMIRDFGLPYVWICVGNLLGVLLLQYVAQIGRPIDLDSSLYEHQYTDPDTNGFPCVDSHMSVVVLLPVIMHVESPVVQSSLALLLLYLGMTKLFVATRFVSQVVGSWLTGLAGILVGNHGHAVLKTYKLSRGYKYEEKAQKLELSLRTGAIVVLIVFLMYVVGTWIENNESCLLGVPKQDYVDVITNILSSDAPTPTTTSSSADSGTPPGAAVHQFPATKPARDTRRRYASQDPQDDEESEDAVVGKRDSFYFLMKAMKAREGRRL</sequence>
<feature type="region of interest" description="Disordered" evidence="1">
    <location>
        <begin position="247"/>
        <end position="297"/>
    </location>
</feature>
<protein>
    <recommendedName>
        <fullName evidence="5">Phosphatidic acid phosphatase type 2/haloperoxidase domain-containing protein</fullName>
    </recommendedName>
</protein>
<dbReference type="EnsemblProtists" id="PYU1_T002157">
    <property type="protein sequence ID" value="PYU1_T002157"/>
    <property type="gene ID" value="PYU1_G002155"/>
</dbReference>
<dbReference type="AlphaFoldDB" id="K3WB16"/>
<name>K3WB16_GLOUD</name>
<dbReference type="InParanoid" id="K3WB16"/>
<feature type="transmembrane region" description="Helical" evidence="2">
    <location>
        <begin position="198"/>
        <end position="220"/>
    </location>
</feature>
<evidence type="ECO:0008006" key="5">
    <source>
        <dbReference type="Google" id="ProtNLM"/>
    </source>
</evidence>
<keyword evidence="2" id="KW-0472">Membrane</keyword>
<keyword evidence="4" id="KW-1185">Reference proteome</keyword>
<feature type="transmembrane region" description="Helical" evidence="2">
    <location>
        <begin position="160"/>
        <end position="178"/>
    </location>
</feature>
<dbReference type="eggNOG" id="ENOG502S2SV">
    <property type="taxonomic scope" value="Eukaryota"/>
</dbReference>
<evidence type="ECO:0000313" key="3">
    <source>
        <dbReference type="EnsemblProtists" id="PYU1_T002157"/>
    </source>
</evidence>
<feature type="transmembrane region" description="Helical" evidence="2">
    <location>
        <begin position="47"/>
        <end position="67"/>
    </location>
</feature>